<name>A0A160TT36_9ZZZZ</name>
<evidence type="ECO:0000313" key="1">
    <source>
        <dbReference type="EMBL" id="CUS52616.1"/>
    </source>
</evidence>
<accession>A0A160TT36</accession>
<dbReference type="EMBL" id="CZRL01000084">
    <property type="protein sequence ID" value="CUS52616.1"/>
    <property type="molecule type" value="Genomic_DNA"/>
</dbReference>
<dbReference type="EMBL" id="CZRL01000084">
    <property type="protein sequence ID" value="CUS52635.1"/>
    <property type="molecule type" value="Genomic_DNA"/>
</dbReference>
<proteinExistence type="predicted"/>
<reference evidence="1" key="1">
    <citation type="submission" date="2015-10" db="EMBL/GenBank/DDBJ databases">
        <authorList>
            <person name="Gilbert D.G."/>
        </authorList>
    </citation>
    <scope>NUCLEOTIDE SEQUENCE</scope>
</reference>
<protein>
    <submittedName>
        <fullName evidence="1">Uncharacterized protein</fullName>
    </submittedName>
</protein>
<gene>
    <name evidence="1" type="ORF">MGWOODY_XGa1095</name>
    <name evidence="2" type="ORF">MGWOODY_XGa1107</name>
</gene>
<dbReference type="AlphaFoldDB" id="A0A160TT36"/>
<organism evidence="1">
    <name type="scientific">hydrothermal vent metagenome</name>
    <dbReference type="NCBI Taxonomy" id="652676"/>
    <lineage>
        <taxon>unclassified sequences</taxon>
        <taxon>metagenomes</taxon>
        <taxon>ecological metagenomes</taxon>
    </lineage>
</organism>
<evidence type="ECO:0000313" key="2">
    <source>
        <dbReference type="EMBL" id="CUS52635.1"/>
    </source>
</evidence>
<sequence length="40" mass="4565">MTQSLDPENGYFLTRIVYLPKIAPLPGSIELVDWSNRNES</sequence>